<name>A0AAW5TQY8_STRAP</name>
<dbReference type="AlphaFoldDB" id="A0AAW5TQY8"/>
<protein>
    <submittedName>
        <fullName evidence="1">Glutamate:gamma-aminobutyrate antiporter</fullName>
    </submittedName>
</protein>
<evidence type="ECO:0000313" key="1">
    <source>
        <dbReference type="EMBL" id="MCW1073692.1"/>
    </source>
</evidence>
<sequence length="58" mass="6324">MDNTAVEDNELSQNIKYNRLTGLKLFAMTSSMVISVSELVPFGKTGPTAIFYLLLAGL</sequence>
<dbReference type="EMBL" id="JAPAIK010000466">
    <property type="protein sequence ID" value="MCW1073692.1"/>
    <property type="molecule type" value="Genomic_DNA"/>
</dbReference>
<gene>
    <name evidence="1" type="ORF">OJ930_12005</name>
</gene>
<evidence type="ECO:0000313" key="2">
    <source>
        <dbReference type="Proteomes" id="UP001208853"/>
    </source>
</evidence>
<dbReference type="Proteomes" id="UP001208853">
    <property type="component" value="Unassembled WGS sequence"/>
</dbReference>
<organism evidence="1 2">
    <name type="scientific">Streptococcus anginosus</name>
    <dbReference type="NCBI Taxonomy" id="1328"/>
    <lineage>
        <taxon>Bacteria</taxon>
        <taxon>Bacillati</taxon>
        <taxon>Bacillota</taxon>
        <taxon>Bacilli</taxon>
        <taxon>Lactobacillales</taxon>
        <taxon>Streptococcaceae</taxon>
        <taxon>Streptococcus</taxon>
        <taxon>Streptococcus anginosus group</taxon>
    </lineage>
</organism>
<reference evidence="1" key="1">
    <citation type="submission" date="2022-10" db="EMBL/GenBank/DDBJ databases">
        <title>Comparative genomic study of S. anginosus.</title>
        <authorList>
            <person name="Prasad A."/>
            <person name="Ene A."/>
            <person name="Jablonska S."/>
            <person name="Du J."/>
            <person name="Wolfe A.J."/>
            <person name="Putonti C."/>
        </authorList>
    </citation>
    <scope>NUCLEOTIDE SEQUENCE</scope>
    <source>
        <strain evidence="1">UMB6888</strain>
    </source>
</reference>
<feature type="non-terminal residue" evidence="1">
    <location>
        <position position="58"/>
    </location>
</feature>
<proteinExistence type="predicted"/>
<comment type="caution">
    <text evidence="1">The sequence shown here is derived from an EMBL/GenBank/DDBJ whole genome shotgun (WGS) entry which is preliminary data.</text>
</comment>
<accession>A0AAW5TQY8</accession>